<evidence type="ECO:0000256" key="3">
    <source>
        <dbReference type="ARBA" id="ARBA00023054"/>
    </source>
</evidence>
<comment type="caution">
    <text evidence="7">The sequence shown here is derived from an EMBL/GenBank/DDBJ whole genome shotgun (WGS) entry which is preliminary data.</text>
</comment>
<dbReference type="PANTHER" id="PTHR21680">
    <property type="entry name" value="COILED-COIL DOMAIN-CONTAINING PROTEIN 124"/>
    <property type="match status" value="1"/>
</dbReference>
<feature type="domain" description="Coiled-coil" evidence="5">
    <location>
        <begin position="132"/>
        <end position="213"/>
    </location>
</feature>
<evidence type="ECO:0000313" key="9">
    <source>
        <dbReference type="Proteomes" id="UP000663870"/>
    </source>
</evidence>
<dbReference type="AlphaFoldDB" id="A0A814DME7"/>
<evidence type="ECO:0000313" key="6">
    <source>
        <dbReference type="EMBL" id="CAF0871639.1"/>
    </source>
</evidence>
<keyword evidence="3" id="KW-0175">Coiled coil</keyword>
<dbReference type="GO" id="GO:0003713">
    <property type="term" value="F:transcription coactivator activity"/>
    <property type="evidence" value="ECO:0007669"/>
    <property type="project" value="TreeGrafter"/>
</dbReference>
<dbReference type="InterPro" id="IPR010422">
    <property type="entry name" value="Ccdc124/Oxs1"/>
</dbReference>
<feature type="compositionally biased region" description="Polar residues" evidence="4">
    <location>
        <begin position="212"/>
        <end position="228"/>
    </location>
</feature>
<comment type="similarity">
    <text evidence="2">Belongs to the CCDC124 family.</text>
</comment>
<evidence type="ECO:0000256" key="4">
    <source>
        <dbReference type="SAM" id="MobiDB-lite"/>
    </source>
</evidence>
<dbReference type="GO" id="GO:0030496">
    <property type="term" value="C:midbody"/>
    <property type="evidence" value="ECO:0007669"/>
    <property type="project" value="UniProtKB-SubCell"/>
</dbReference>
<dbReference type="InterPro" id="IPR036910">
    <property type="entry name" value="HMG_box_dom_sf"/>
</dbReference>
<accession>A0A814DME7</accession>
<dbReference type="Proteomes" id="UP000663882">
    <property type="component" value="Unassembled WGS sequence"/>
</dbReference>
<feature type="region of interest" description="Disordered" evidence="4">
    <location>
        <begin position="201"/>
        <end position="243"/>
    </location>
</feature>
<evidence type="ECO:0000256" key="2">
    <source>
        <dbReference type="ARBA" id="ARBA00008296"/>
    </source>
</evidence>
<feature type="region of interest" description="Disordered" evidence="4">
    <location>
        <begin position="107"/>
        <end position="126"/>
    </location>
</feature>
<dbReference type="PANTHER" id="PTHR21680:SF0">
    <property type="entry name" value="COILED-COIL DOMAIN-CONTAINING PROTEIN 124"/>
    <property type="match status" value="1"/>
</dbReference>
<dbReference type="EMBL" id="CAJNOO010000238">
    <property type="protein sequence ID" value="CAF0871639.1"/>
    <property type="molecule type" value="Genomic_DNA"/>
</dbReference>
<gene>
    <name evidence="7" type="ORF">JXQ802_LOCUS12154</name>
    <name evidence="8" type="ORF">OTI717_LOCUS23963</name>
    <name evidence="6" type="ORF">RFH988_LOCUS7502</name>
</gene>
<evidence type="ECO:0000259" key="5">
    <source>
        <dbReference type="Pfam" id="PF06244"/>
    </source>
</evidence>
<name>A0A814DME7_9BILA</name>
<dbReference type="SUPFAM" id="SSF47095">
    <property type="entry name" value="HMG-box"/>
    <property type="match status" value="1"/>
</dbReference>
<feature type="compositionally biased region" description="Basic and acidic residues" evidence="4">
    <location>
        <begin position="12"/>
        <end position="69"/>
    </location>
</feature>
<dbReference type="OrthoDB" id="76412at2759"/>
<dbReference type="EMBL" id="CAJNOL010000247">
    <property type="protein sequence ID" value="CAF0960365.1"/>
    <property type="molecule type" value="Genomic_DNA"/>
</dbReference>
<dbReference type="InterPro" id="IPR054414">
    <property type="entry name" value="Ccdc124/Oxs1_C"/>
</dbReference>
<comment type="subcellular location">
    <subcellularLocation>
        <location evidence="1">Midbody</location>
    </subcellularLocation>
</comment>
<dbReference type="Proteomes" id="UP000663870">
    <property type="component" value="Unassembled WGS sequence"/>
</dbReference>
<feature type="compositionally biased region" description="Basic and acidic residues" evidence="4">
    <location>
        <begin position="229"/>
        <end position="243"/>
    </location>
</feature>
<dbReference type="EMBL" id="CAJOAX010004405">
    <property type="protein sequence ID" value="CAF3904486.1"/>
    <property type="molecule type" value="Genomic_DNA"/>
</dbReference>
<dbReference type="GO" id="GO:0005634">
    <property type="term" value="C:nucleus"/>
    <property type="evidence" value="ECO:0007669"/>
    <property type="project" value="TreeGrafter"/>
</dbReference>
<protein>
    <recommendedName>
        <fullName evidence="5">Coiled-coil domain-containing protein</fullName>
    </recommendedName>
</protein>
<dbReference type="Pfam" id="PF06244">
    <property type="entry name" value="Ccdc124"/>
    <property type="match status" value="1"/>
</dbReference>
<proteinExistence type="inferred from homology"/>
<feature type="region of interest" description="Disordered" evidence="4">
    <location>
        <begin position="1"/>
        <end position="69"/>
    </location>
</feature>
<dbReference type="Proteomes" id="UP000663823">
    <property type="component" value="Unassembled WGS sequence"/>
</dbReference>
<dbReference type="GO" id="GO:0006366">
    <property type="term" value="P:transcription by RNA polymerase II"/>
    <property type="evidence" value="ECO:0007669"/>
    <property type="project" value="TreeGrafter"/>
</dbReference>
<organism evidence="7 9">
    <name type="scientific">Rotaria sordida</name>
    <dbReference type="NCBI Taxonomy" id="392033"/>
    <lineage>
        <taxon>Eukaryota</taxon>
        <taxon>Metazoa</taxon>
        <taxon>Spiralia</taxon>
        <taxon>Gnathifera</taxon>
        <taxon>Rotifera</taxon>
        <taxon>Eurotatoria</taxon>
        <taxon>Bdelloidea</taxon>
        <taxon>Philodinida</taxon>
        <taxon>Philodinidae</taxon>
        <taxon>Rotaria</taxon>
    </lineage>
</organism>
<evidence type="ECO:0000313" key="8">
    <source>
        <dbReference type="EMBL" id="CAF3904486.1"/>
    </source>
</evidence>
<keyword evidence="9" id="KW-1185">Reference proteome</keyword>
<evidence type="ECO:0000256" key="1">
    <source>
        <dbReference type="ARBA" id="ARBA00004214"/>
    </source>
</evidence>
<evidence type="ECO:0000313" key="7">
    <source>
        <dbReference type="EMBL" id="CAF0960365.1"/>
    </source>
</evidence>
<reference evidence="7" key="1">
    <citation type="submission" date="2021-02" db="EMBL/GenBank/DDBJ databases">
        <authorList>
            <person name="Nowell W R."/>
        </authorList>
    </citation>
    <scope>NUCLEOTIDE SEQUENCE</scope>
</reference>
<sequence>MSKKFGINTKSAEARARKDAVKQAGEREKQQRLEDEYWRDDDKQIQKKQQRKDDREQKEHEKVQRKQDAQKLLEQEEAALAASKLKKNADLALKKVTQAQIQQRQAAAAAATTTNEPKQKYLNEEEIPIEENVNRLKIDGSSARDIDEAIHVLQSSQISVDSHPEKRMKAAYETFENENLPKLKQEHPTLRLSQLKQLLKKEWMKSPDNPFNRPTKSYNQGSNLTQNMRTEEKDEKDSDHDEN</sequence>